<sequence>MGFHSSKEPPSFPTTRCGGSSAQNKNILELRSDRRPSSPAGCETKSLTNHSEELDSHENHLGRSTLDKLEMKQTFISLTRQHS</sequence>
<name>A0A091DZT3_FUKDA</name>
<evidence type="ECO:0000256" key="1">
    <source>
        <dbReference type="SAM" id="MobiDB-lite"/>
    </source>
</evidence>
<proteinExistence type="predicted"/>
<gene>
    <name evidence="2" type="ORF">H920_00965</name>
</gene>
<protein>
    <submittedName>
        <fullName evidence="2">Uncharacterized protein</fullName>
    </submittedName>
</protein>
<keyword evidence="3" id="KW-1185">Reference proteome</keyword>
<feature type="compositionally biased region" description="Polar residues" evidence="1">
    <location>
        <begin position="13"/>
        <end position="26"/>
    </location>
</feature>
<reference evidence="2 3" key="1">
    <citation type="submission" date="2013-11" db="EMBL/GenBank/DDBJ databases">
        <title>The Damaraland mole rat (Fukomys damarensis) genome and evolution of African mole rats.</title>
        <authorList>
            <person name="Gladyshev V.N."/>
            <person name="Fang X."/>
        </authorList>
    </citation>
    <scope>NUCLEOTIDE SEQUENCE [LARGE SCALE GENOMIC DNA]</scope>
    <source>
        <tissue evidence="2">Liver</tissue>
    </source>
</reference>
<accession>A0A091DZT3</accession>
<dbReference type="AlphaFoldDB" id="A0A091DZT3"/>
<evidence type="ECO:0000313" key="2">
    <source>
        <dbReference type="EMBL" id="KFO37619.1"/>
    </source>
</evidence>
<organism evidence="2 3">
    <name type="scientific">Fukomys damarensis</name>
    <name type="common">Damaraland mole rat</name>
    <name type="synonym">Cryptomys damarensis</name>
    <dbReference type="NCBI Taxonomy" id="885580"/>
    <lineage>
        <taxon>Eukaryota</taxon>
        <taxon>Metazoa</taxon>
        <taxon>Chordata</taxon>
        <taxon>Craniata</taxon>
        <taxon>Vertebrata</taxon>
        <taxon>Euteleostomi</taxon>
        <taxon>Mammalia</taxon>
        <taxon>Eutheria</taxon>
        <taxon>Euarchontoglires</taxon>
        <taxon>Glires</taxon>
        <taxon>Rodentia</taxon>
        <taxon>Hystricomorpha</taxon>
        <taxon>Bathyergidae</taxon>
        <taxon>Fukomys</taxon>
    </lineage>
</organism>
<feature type="compositionally biased region" description="Basic and acidic residues" evidence="1">
    <location>
        <begin position="50"/>
        <end position="66"/>
    </location>
</feature>
<dbReference type="EMBL" id="KN120767">
    <property type="protein sequence ID" value="KFO37619.1"/>
    <property type="molecule type" value="Genomic_DNA"/>
</dbReference>
<evidence type="ECO:0000313" key="3">
    <source>
        <dbReference type="Proteomes" id="UP000028990"/>
    </source>
</evidence>
<dbReference type="Proteomes" id="UP000028990">
    <property type="component" value="Unassembled WGS sequence"/>
</dbReference>
<feature type="region of interest" description="Disordered" evidence="1">
    <location>
        <begin position="1"/>
        <end position="66"/>
    </location>
</feature>